<evidence type="ECO:0000259" key="1">
    <source>
        <dbReference type="Pfam" id="PF14214"/>
    </source>
</evidence>
<dbReference type="EMBL" id="JADNRY010000205">
    <property type="protein sequence ID" value="KAF9061359.1"/>
    <property type="molecule type" value="Genomic_DNA"/>
</dbReference>
<sequence length="200" mass="22570">KCFQIDPEFSLIAFSHHCIKSSTTGSHILTHDQQFPEIRDCLLSIDPETLGNLAEKLKTESIAYPNSEDEKNCYHLLKDLGLLAWYADGPNTNKKFQCSEINALCDHWGSPSWYITVSPSDTKHPICIYLADNDNNHAYTPNLHSLTECSKLVINNPVAHAQFFDFFIQLFLKEIIGIDSVTEGWFGKPAAFYATVEQQG</sequence>
<organism evidence="2 3">
    <name type="scientific">Rhodocollybia butyracea</name>
    <dbReference type="NCBI Taxonomy" id="206335"/>
    <lineage>
        <taxon>Eukaryota</taxon>
        <taxon>Fungi</taxon>
        <taxon>Dikarya</taxon>
        <taxon>Basidiomycota</taxon>
        <taxon>Agaricomycotina</taxon>
        <taxon>Agaricomycetes</taxon>
        <taxon>Agaricomycetidae</taxon>
        <taxon>Agaricales</taxon>
        <taxon>Marasmiineae</taxon>
        <taxon>Omphalotaceae</taxon>
        <taxon>Rhodocollybia</taxon>
    </lineage>
</organism>
<dbReference type="OrthoDB" id="3254930at2759"/>
<dbReference type="Pfam" id="PF14214">
    <property type="entry name" value="Helitron_like_N"/>
    <property type="match status" value="1"/>
</dbReference>
<proteinExistence type="predicted"/>
<comment type="caution">
    <text evidence="2">The sequence shown here is derived from an EMBL/GenBank/DDBJ whole genome shotgun (WGS) entry which is preliminary data.</text>
</comment>
<accession>A0A9P5PDI9</accession>
<keyword evidence="3" id="KW-1185">Reference proteome</keyword>
<reference evidence="2" key="1">
    <citation type="submission" date="2020-11" db="EMBL/GenBank/DDBJ databases">
        <authorList>
            <consortium name="DOE Joint Genome Institute"/>
            <person name="Ahrendt S."/>
            <person name="Riley R."/>
            <person name="Andreopoulos W."/>
            <person name="Labutti K."/>
            <person name="Pangilinan J."/>
            <person name="Ruiz-Duenas F.J."/>
            <person name="Barrasa J.M."/>
            <person name="Sanchez-Garcia M."/>
            <person name="Camarero S."/>
            <person name="Miyauchi S."/>
            <person name="Serrano A."/>
            <person name="Linde D."/>
            <person name="Babiker R."/>
            <person name="Drula E."/>
            <person name="Ayuso-Fernandez I."/>
            <person name="Pacheco R."/>
            <person name="Padilla G."/>
            <person name="Ferreira P."/>
            <person name="Barriuso J."/>
            <person name="Kellner H."/>
            <person name="Castanera R."/>
            <person name="Alfaro M."/>
            <person name="Ramirez L."/>
            <person name="Pisabarro A.G."/>
            <person name="Kuo A."/>
            <person name="Tritt A."/>
            <person name="Lipzen A."/>
            <person name="He G."/>
            <person name="Yan M."/>
            <person name="Ng V."/>
            <person name="Cullen D."/>
            <person name="Martin F."/>
            <person name="Rosso M.-N."/>
            <person name="Henrissat B."/>
            <person name="Hibbett D."/>
            <person name="Martinez A.T."/>
            <person name="Grigoriev I.V."/>
        </authorList>
    </citation>
    <scope>NUCLEOTIDE SEQUENCE</scope>
    <source>
        <strain evidence="2">AH 40177</strain>
    </source>
</reference>
<gene>
    <name evidence="2" type="ORF">BDP27DRAFT_1152937</name>
</gene>
<dbReference type="InterPro" id="IPR025476">
    <property type="entry name" value="Helitron_helicase-like"/>
</dbReference>
<protein>
    <recommendedName>
        <fullName evidence="1">Helitron helicase-like domain-containing protein</fullName>
    </recommendedName>
</protein>
<feature type="domain" description="Helitron helicase-like" evidence="1">
    <location>
        <begin position="52"/>
        <end position="200"/>
    </location>
</feature>
<name>A0A9P5PDI9_9AGAR</name>
<feature type="non-terminal residue" evidence="2">
    <location>
        <position position="200"/>
    </location>
</feature>
<evidence type="ECO:0000313" key="2">
    <source>
        <dbReference type="EMBL" id="KAF9061359.1"/>
    </source>
</evidence>
<feature type="non-terminal residue" evidence="2">
    <location>
        <position position="1"/>
    </location>
</feature>
<dbReference type="AlphaFoldDB" id="A0A9P5PDI9"/>
<dbReference type="Proteomes" id="UP000772434">
    <property type="component" value="Unassembled WGS sequence"/>
</dbReference>
<evidence type="ECO:0000313" key="3">
    <source>
        <dbReference type="Proteomes" id="UP000772434"/>
    </source>
</evidence>